<comment type="caution">
    <text evidence="1">The sequence shown here is derived from an EMBL/GenBank/DDBJ whole genome shotgun (WGS) entry which is preliminary data.</text>
</comment>
<sequence length="399" mass="44295">MSLAELSAARTIYRRWMTMTSSPTTCISGDVSTGGSIDPSNCRKHTFVPTLGRKMKEAFRKRLIDVNDKDHSRPNMGRSDLDSMTQSPSAASLSIASFHHQSNKPTTPRLFIHIAPVVKAADARDSVVELNVNKMKSPALTVGLPALGSRQAWLVPVWLRGLSCVEVSTEVGYADSVADLSIADIQRSDIFVYNLFKFFTTSQGRDLRGETFALSMSTRPQLTYVGTAGFPQTGVLQSPTEYPSLPPSTDVSFNDYQNHLHQLRIRGQSFSVTTFPWNDTFMPFHMDRSRIQDHGGVGMVECRWYCADLVGIRIAPRAGCKAGLGFKLDCLLKETTCSQTRAAYRNDLFSPCDLARYCVPTTLVVEIRVTLELAGDYGWSILMTSTPFLATMVFQHKCF</sequence>
<gene>
    <name evidence="1" type="ORF">AC579_5677</name>
</gene>
<protein>
    <submittedName>
        <fullName evidence="1">Uncharacterized protein</fullName>
    </submittedName>
</protein>
<evidence type="ECO:0000313" key="1">
    <source>
        <dbReference type="EMBL" id="KXT00177.1"/>
    </source>
</evidence>
<keyword evidence="2" id="KW-1185">Reference proteome</keyword>
<dbReference type="Proteomes" id="UP000073492">
    <property type="component" value="Unassembled WGS sequence"/>
</dbReference>
<name>A0A139HCL7_9PEZI</name>
<dbReference type="AlphaFoldDB" id="A0A139HCL7"/>
<evidence type="ECO:0000313" key="2">
    <source>
        <dbReference type="Proteomes" id="UP000073492"/>
    </source>
</evidence>
<organism evidence="1 2">
    <name type="scientific">Pseudocercospora musae</name>
    <dbReference type="NCBI Taxonomy" id="113226"/>
    <lineage>
        <taxon>Eukaryota</taxon>
        <taxon>Fungi</taxon>
        <taxon>Dikarya</taxon>
        <taxon>Ascomycota</taxon>
        <taxon>Pezizomycotina</taxon>
        <taxon>Dothideomycetes</taxon>
        <taxon>Dothideomycetidae</taxon>
        <taxon>Mycosphaerellales</taxon>
        <taxon>Mycosphaerellaceae</taxon>
        <taxon>Pseudocercospora</taxon>
    </lineage>
</organism>
<reference evidence="1 2" key="1">
    <citation type="submission" date="2015-07" db="EMBL/GenBank/DDBJ databases">
        <title>Comparative genomics of the Sigatoka disease complex on banana suggests a link between parallel evolutionary changes in Pseudocercospora fijiensis and Pseudocercospora eumusae and increased virulence on the banana host.</title>
        <authorList>
            <person name="Chang T.-C."/>
            <person name="Salvucci A."/>
            <person name="Crous P.W."/>
            <person name="Stergiopoulos I."/>
        </authorList>
    </citation>
    <scope>NUCLEOTIDE SEQUENCE [LARGE SCALE GENOMIC DNA]</scope>
    <source>
        <strain evidence="1 2">CBS 116634</strain>
    </source>
</reference>
<dbReference type="EMBL" id="LFZO01000689">
    <property type="protein sequence ID" value="KXT00177.1"/>
    <property type="molecule type" value="Genomic_DNA"/>
</dbReference>
<proteinExistence type="predicted"/>
<accession>A0A139HCL7</accession>